<dbReference type="PROSITE" id="PS50889">
    <property type="entry name" value="S4"/>
    <property type="match status" value="1"/>
</dbReference>
<keyword evidence="3" id="KW-0694">RNA-binding</keyword>
<dbReference type="AlphaFoldDB" id="F4PLK0"/>
<dbReference type="PROSITE" id="PS01129">
    <property type="entry name" value="PSI_RLU"/>
    <property type="match status" value="1"/>
</dbReference>
<evidence type="ECO:0000313" key="7">
    <source>
        <dbReference type="Proteomes" id="UP000007797"/>
    </source>
</evidence>
<feature type="compositionally biased region" description="Low complexity" evidence="4">
    <location>
        <begin position="328"/>
        <end position="342"/>
    </location>
</feature>
<sequence length="637" mass="71771">MSNKCVIEEIVPRQQKGVERLQVYLAAKKFTLKGQDKPVTLNKTSIVKLITQGQISINDKVVQEKNAKIRANDRILITLPTSTTSTTSSSNNSESGQQSTTTTVIGKEINLVATKIDLNILFEDEYIVVINKPAGMIVHPPPPSPNHPLNEENQTRTLVNALLYRYGAKGLSIVGGVDRPGIVHRLDKDTAGILIVAKNDSVHEMVKKMLQDHTSTTIKGSMSAKANNNNNKPTTIQKTYYCLVTGKPKESHGIINKAISRHPMDRNKMVIDESKGKESITEYKVIKSWDKIDLEIIKPKKSNEAKDYDNSEYDIISKKINNNKKKPTNNNKNQNNSKFIIDSDSDENEDDSEEEDESEEEEEEVPVKSTKKQQPKSKFIIIDSDEDEDEDEDEDDDDDEEEESEEDDSDNSDDSDDSDEETKYVGKKIGARNYTLMEITLHTGRQHQIRVHMTSEGLPIVGDPIYSGKSNQFMVPYLLLASVALRFQHPITKQQMEFTIPNPPHLQSFIDQLDKEQLKQYPNIQKNNNINSFVNNNNNNDNGQKSTPTITKQQLTKKEEEELALDMEFLGIVLLLLADITLKTNNNNKHHSATSTTYSQYASSPTTTTTTATPVTSHLLVIHHHPSSSVYFNFLIF</sequence>
<dbReference type="Pfam" id="PF00849">
    <property type="entry name" value="PseudoU_synth_2"/>
    <property type="match status" value="1"/>
</dbReference>
<dbReference type="InterPro" id="IPR006224">
    <property type="entry name" value="PsdUridine_synth_RluA-like_CS"/>
</dbReference>
<dbReference type="RefSeq" id="XP_004361273.1">
    <property type="nucleotide sequence ID" value="XM_004361216.1"/>
</dbReference>
<comment type="similarity">
    <text evidence="1">Belongs to the pseudouridine synthase RluA family.</text>
</comment>
<dbReference type="PANTHER" id="PTHR21600:SF86">
    <property type="entry name" value="PSEUDOURIDINE SYNTHASE RSUA_RLUA-LIKE DOMAIN-CONTAINING PROTEIN"/>
    <property type="match status" value="1"/>
</dbReference>
<keyword evidence="2" id="KW-0413">Isomerase</keyword>
<dbReference type="InterPro" id="IPR006145">
    <property type="entry name" value="PsdUridine_synth_RsuA/RluA"/>
</dbReference>
<feature type="compositionally biased region" description="Low complexity" evidence="4">
    <location>
        <begin position="81"/>
        <end position="101"/>
    </location>
</feature>
<feature type="compositionally biased region" description="Acidic residues" evidence="4">
    <location>
        <begin position="383"/>
        <end position="420"/>
    </location>
</feature>
<feature type="compositionally biased region" description="Acidic residues" evidence="4">
    <location>
        <begin position="343"/>
        <end position="364"/>
    </location>
</feature>
<dbReference type="GO" id="GO:0003723">
    <property type="term" value="F:RNA binding"/>
    <property type="evidence" value="ECO:0007669"/>
    <property type="project" value="UniProtKB-KW"/>
</dbReference>
<feature type="domain" description="Pseudouridine synthase RsuA/RluA-like" evidence="5">
    <location>
        <begin position="127"/>
        <end position="454"/>
    </location>
</feature>
<evidence type="ECO:0000256" key="4">
    <source>
        <dbReference type="SAM" id="MobiDB-lite"/>
    </source>
</evidence>
<dbReference type="EMBL" id="GL883008">
    <property type="protein sequence ID" value="EGG23422.1"/>
    <property type="molecule type" value="Genomic_DNA"/>
</dbReference>
<dbReference type="GO" id="GO:0000455">
    <property type="term" value="P:enzyme-directed rRNA pseudouridine synthesis"/>
    <property type="evidence" value="ECO:0007669"/>
    <property type="project" value="TreeGrafter"/>
</dbReference>
<dbReference type="InterPro" id="IPR050188">
    <property type="entry name" value="RluA_PseudoU_synthase"/>
</dbReference>
<dbReference type="CDD" id="cd00165">
    <property type="entry name" value="S4"/>
    <property type="match status" value="1"/>
</dbReference>
<dbReference type="CDD" id="cd02869">
    <property type="entry name" value="PseudoU_synth_RluA_like"/>
    <property type="match status" value="1"/>
</dbReference>
<dbReference type="InterPro" id="IPR036986">
    <property type="entry name" value="S4_RNA-bd_sf"/>
</dbReference>
<dbReference type="STRING" id="1054147.F4PLK0"/>
<name>F4PLK0_CACFS</name>
<dbReference type="InterPro" id="IPR020103">
    <property type="entry name" value="PsdUridine_synth_cat_dom_sf"/>
</dbReference>
<dbReference type="GeneID" id="14875824"/>
<evidence type="ECO:0000256" key="3">
    <source>
        <dbReference type="PROSITE-ProRule" id="PRU00182"/>
    </source>
</evidence>
<dbReference type="SUPFAM" id="SSF55120">
    <property type="entry name" value="Pseudouridine synthase"/>
    <property type="match status" value="2"/>
</dbReference>
<dbReference type="OrthoDB" id="418349at2759"/>
<keyword evidence="7" id="KW-1185">Reference proteome</keyword>
<dbReference type="Proteomes" id="UP000007797">
    <property type="component" value="Unassembled WGS sequence"/>
</dbReference>
<protein>
    <recommendedName>
        <fullName evidence="5">Pseudouridine synthase RsuA/RluA-like domain-containing protein</fullName>
    </recommendedName>
</protein>
<reference evidence="7" key="1">
    <citation type="journal article" date="2011" name="Genome Res.">
        <title>Phylogeny-wide analysis of social amoeba genomes highlights ancient origins for complex intercellular communication.</title>
        <authorList>
            <person name="Heidel A.J."/>
            <person name="Lawal H.M."/>
            <person name="Felder M."/>
            <person name="Schilde C."/>
            <person name="Helps N.R."/>
            <person name="Tunggal B."/>
            <person name="Rivero F."/>
            <person name="John U."/>
            <person name="Schleicher M."/>
            <person name="Eichinger L."/>
            <person name="Platzer M."/>
            <person name="Noegel A.A."/>
            <person name="Schaap P."/>
            <person name="Gloeckner G."/>
        </authorList>
    </citation>
    <scope>NUCLEOTIDE SEQUENCE [LARGE SCALE GENOMIC DNA]</scope>
    <source>
        <strain evidence="7">SH3</strain>
    </source>
</reference>
<organism evidence="6 7">
    <name type="scientific">Cavenderia fasciculata</name>
    <name type="common">Slime mold</name>
    <name type="synonym">Dictyostelium fasciculatum</name>
    <dbReference type="NCBI Taxonomy" id="261658"/>
    <lineage>
        <taxon>Eukaryota</taxon>
        <taxon>Amoebozoa</taxon>
        <taxon>Evosea</taxon>
        <taxon>Eumycetozoa</taxon>
        <taxon>Dictyostelia</taxon>
        <taxon>Acytosteliales</taxon>
        <taxon>Cavenderiaceae</taxon>
        <taxon>Cavenderia</taxon>
    </lineage>
</organism>
<gene>
    <name evidence="6" type="ORF">DFA_05554</name>
</gene>
<evidence type="ECO:0000256" key="2">
    <source>
        <dbReference type="ARBA" id="ARBA00023235"/>
    </source>
</evidence>
<feature type="region of interest" description="Disordered" evidence="4">
    <location>
        <begin position="80"/>
        <end position="101"/>
    </location>
</feature>
<dbReference type="PANTHER" id="PTHR21600">
    <property type="entry name" value="MITOCHONDRIAL RNA PSEUDOURIDINE SYNTHASE"/>
    <property type="match status" value="1"/>
</dbReference>
<evidence type="ECO:0000259" key="5">
    <source>
        <dbReference type="Pfam" id="PF00849"/>
    </source>
</evidence>
<accession>F4PLK0</accession>
<proteinExistence type="inferred from homology"/>
<dbReference type="Gene3D" id="3.30.2350.10">
    <property type="entry name" value="Pseudouridine synthase"/>
    <property type="match status" value="2"/>
</dbReference>
<dbReference type="KEGG" id="dfa:DFA_05554"/>
<evidence type="ECO:0000256" key="1">
    <source>
        <dbReference type="ARBA" id="ARBA00010876"/>
    </source>
</evidence>
<dbReference type="Gene3D" id="3.10.290.10">
    <property type="entry name" value="RNA-binding S4 domain"/>
    <property type="match status" value="1"/>
</dbReference>
<feature type="region of interest" description="Disordered" evidence="4">
    <location>
        <begin position="321"/>
        <end position="426"/>
    </location>
</feature>
<dbReference type="GO" id="GO:0009982">
    <property type="term" value="F:pseudouridine synthase activity"/>
    <property type="evidence" value="ECO:0007669"/>
    <property type="project" value="InterPro"/>
</dbReference>
<evidence type="ECO:0000313" key="6">
    <source>
        <dbReference type="EMBL" id="EGG23422.1"/>
    </source>
</evidence>